<dbReference type="Pfam" id="PF14375">
    <property type="entry name" value="Cys_rich_CWC"/>
    <property type="match status" value="1"/>
</dbReference>
<dbReference type="EMBL" id="JAPDPJ010000005">
    <property type="protein sequence ID" value="MCW3785608.1"/>
    <property type="molecule type" value="Genomic_DNA"/>
</dbReference>
<evidence type="ECO:0000313" key="2">
    <source>
        <dbReference type="Proteomes" id="UP001209229"/>
    </source>
</evidence>
<keyword evidence="2" id="KW-1185">Reference proteome</keyword>
<sequence length="67" mass="7872">MIKKCGRCNQEFNCRHDDIFECHCIHVPISQKAQKYLKENYKDCLCNKCMKEIAQQFSENNPQASTS</sequence>
<comment type="caution">
    <text evidence="1">The sequence shown here is derived from an EMBL/GenBank/DDBJ whole genome shotgun (WGS) entry which is preliminary data.</text>
</comment>
<evidence type="ECO:0000313" key="1">
    <source>
        <dbReference type="EMBL" id="MCW3785608.1"/>
    </source>
</evidence>
<name>A0AAE3SDN3_9BACT</name>
<gene>
    <name evidence="1" type="ORF">OM075_03980</name>
</gene>
<dbReference type="InterPro" id="IPR032720">
    <property type="entry name" value="Cys_rich_CWC"/>
</dbReference>
<dbReference type="AlphaFoldDB" id="A0AAE3SDN3"/>
<dbReference type="Proteomes" id="UP001209229">
    <property type="component" value="Unassembled WGS sequence"/>
</dbReference>
<proteinExistence type="predicted"/>
<organism evidence="1 2">
    <name type="scientific">Plebeiibacterium sediminum</name>
    <dbReference type="NCBI Taxonomy" id="2992112"/>
    <lineage>
        <taxon>Bacteria</taxon>
        <taxon>Pseudomonadati</taxon>
        <taxon>Bacteroidota</taxon>
        <taxon>Bacteroidia</taxon>
        <taxon>Marinilabiliales</taxon>
        <taxon>Marinilabiliaceae</taxon>
        <taxon>Plebeiibacterium</taxon>
    </lineage>
</organism>
<dbReference type="RefSeq" id="WP_301189180.1">
    <property type="nucleotide sequence ID" value="NZ_JAPDPJ010000005.1"/>
</dbReference>
<reference evidence="1" key="1">
    <citation type="submission" date="2022-10" db="EMBL/GenBank/DDBJ databases">
        <authorList>
            <person name="Yu W.X."/>
        </authorList>
    </citation>
    <scope>NUCLEOTIDE SEQUENCE</scope>
    <source>
        <strain evidence="1">AAT</strain>
    </source>
</reference>
<accession>A0AAE3SDN3</accession>
<protein>
    <submittedName>
        <fullName evidence="1">Cysteine-rich CWC family protein</fullName>
    </submittedName>
</protein>